<comment type="subcellular location">
    <subcellularLocation>
        <location evidence="1">Cell outer membrane</location>
    </subcellularLocation>
</comment>
<evidence type="ECO:0000256" key="4">
    <source>
        <dbReference type="SAM" id="MobiDB-lite"/>
    </source>
</evidence>
<comment type="caution">
    <text evidence="7">The sequence shown here is derived from an EMBL/GenBank/DDBJ whole genome shotgun (WGS) entry which is preliminary data.</text>
</comment>
<evidence type="ECO:0000256" key="3">
    <source>
        <dbReference type="ARBA" id="ARBA00023237"/>
    </source>
</evidence>
<dbReference type="PATRIC" id="fig|1203610.3.peg.3232"/>
<gene>
    <name evidence="7" type="ORF">HMPREF1536_03166</name>
</gene>
<feature type="chain" id="PRO_5002490110" description="Outer membrane protein beta-barrel domain-containing protein" evidence="5">
    <location>
        <begin position="24"/>
        <end position="816"/>
    </location>
</feature>
<dbReference type="SUPFAM" id="SSF49464">
    <property type="entry name" value="Carboxypeptidase regulatory domain-like"/>
    <property type="match status" value="1"/>
</dbReference>
<dbReference type="Gene3D" id="2.170.130.10">
    <property type="entry name" value="TonB-dependent receptor, plug domain"/>
    <property type="match status" value="1"/>
</dbReference>
<evidence type="ECO:0000259" key="6">
    <source>
        <dbReference type="Pfam" id="PF14905"/>
    </source>
</evidence>
<keyword evidence="8" id="KW-1185">Reference proteome</keyword>
<dbReference type="AlphaFoldDB" id="A0A0F5JD56"/>
<keyword evidence="3" id="KW-0998">Cell outer membrane</keyword>
<dbReference type="PANTHER" id="PTHR40980:SF4">
    <property type="entry name" value="TONB-DEPENDENT RECEPTOR-LIKE BETA-BARREL DOMAIN-CONTAINING PROTEIN"/>
    <property type="match status" value="1"/>
</dbReference>
<dbReference type="GO" id="GO:0009279">
    <property type="term" value="C:cell outer membrane"/>
    <property type="evidence" value="ECO:0007669"/>
    <property type="project" value="UniProtKB-SubCell"/>
</dbReference>
<dbReference type="Proteomes" id="UP000033035">
    <property type="component" value="Unassembled WGS sequence"/>
</dbReference>
<dbReference type="InterPro" id="IPR036942">
    <property type="entry name" value="Beta-barrel_TonB_sf"/>
</dbReference>
<evidence type="ECO:0000313" key="7">
    <source>
        <dbReference type="EMBL" id="KKB55694.1"/>
    </source>
</evidence>
<dbReference type="PANTHER" id="PTHR40980">
    <property type="entry name" value="PLUG DOMAIN-CONTAINING PROTEIN"/>
    <property type="match status" value="1"/>
</dbReference>
<reference evidence="7 8" key="1">
    <citation type="submission" date="2013-04" db="EMBL/GenBank/DDBJ databases">
        <title>The Genome Sequence of Parabacteroides gordonii DSM 23371.</title>
        <authorList>
            <consortium name="The Broad Institute Genomics Platform"/>
            <person name="Earl A."/>
            <person name="Ward D."/>
            <person name="Feldgarden M."/>
            <person name="Gevers D."/>
            <person name="Martens E."/>
            <person name="Sakamoto M."/>
            <person name="Benno Y."/>
            <person name="Suzuki N."/>
            <person name="Matsunaga N."/>
            <person name="Koshihara K."/>
            <person name="Seki M."/>
            <person name="Komiya H."/>
            <person name="Walker B."/>
            <person name="Young S."/>
            <person name="Zeng Q."/>
            <person name="Gargeya S."/>
            <person name="Fitzgerald M."/>
            <person name="Haas B."/>
            <person name="Abouelleil A."/>
            <person name="Allen A.W."/>
            <person name="Alvarado L."/>
            <person name="Arachchi H.M."/>
            <person name="Berlin A.M."/>
            <person name="Chapman S.B."/>
            <person name="Gainer-Dewar J."/>
            <person name="Goldberg J."/>
            <person name="Griggs A."/>
            <person name="Gujja S."/>
            <person name="Hansen M."/>
            <person name="Howarth C."/>
            <person name="Imamovic A."/>
            <person name="Ireland A."/>
            <person name="Larimer J."/>
            <person name="McCowan C."/>
            <person name="Murphy C."/>
            <person name="Pearson M."/>
            <person name="Poon T.W."/>
            <person name="Priest M."/>
            <person name="Roberts A."/>
            <person name="Saif S."/>
            <person name="Shea T."/>
            <person name="Sisk P."/>
            <person name="Sykes S."/>
            <person name="Wortman J."/>
            <person name="Nusbaum C."/>
            <person name="Birren B."/>
        </authorList>
    </citation>
    <scope>NUCLEOTIDE SEQUENCE [LARGE SCALE GENOMIC DNA]</scope>
    <source>
        <strain evidence="7 8">MS-1</strain>
    </source>
</reference>
<dbReference type="EMBL" id="AQHW01000015">
    <property type="protein sequence ID" value="KKB55694.1"/>
    <property type="molecule type" value="Genomic_DNA"/>
</dbReference>
<dbReference type="Gene3D" id="2.60.40.1120">
    <property type="entry name" value="Carboxypeptidase-like, regulatory domain"/>
    <property type="match status" value="1"/>
</dbReference>
<feature type="signal peptide" evidence="5">
    <location>
        <begin position="1"/>
        <end position="23"/>
    </location>
</feature>
<sequence>MKTRKIIQILLLCLLTYPLYAQQAEIKVSGKVTDVNNETLEGVTILLKSFIDSTYISGTITDTCGVFVLPKVKPDKYLLEFSMLGYKKQYITIQTKESQALPYVIMEEDAQLLSAITITGMRKLMTMKPGTTSFDMDAMVLGSQGNVLDALRSLPGVMVNEDGSVILNGQSGIQVLVNGKSTYLSGDKLVNYLRSMPVSSIKNIDLITSPSAKYDAAGKTGLIDIRTQKVTVEGWTAQANTSYQQSADGKWNVGGRLTYQKNKLGLFLDYSHYQGKYKSTLDIFREYNLQNTTSSPMMNINQNSRMKDHNRGDWARLGMNYDINDNFSFEVSTNGTLFTKRIPGSTDTYIQKANSPVDSSLHTQSRTYTKQRAISGGLLLNYKNDKDQTADFSFDYLLHEHKQTLSMLNEMRNPEEQILSRDTLKGDMSSNIRMYSAQANWGMPLPAEFKFYSGLKFTWVDLDNSALYANLRTGQWLPNNSLSNMYKYNENINAAYIQVNGLVGTFSLEAGLRLEQTRISGTQYSPDINRNDSSYTDNYIHLFPSLTVQYNIPETDNSISFLYNKRIIRPNYGDLSPFNYIWDDYTRSTGNPNLKAELTDNIELAYIHRKMYRATLFFSYTQAPIMQNIEIMEDNVAVVYPENFKNNSRIGLRLDAGDLIRKRWWRMSANATLFYSLYKWRDTGKTIEKKLFTPSISINNQFILPAGLNAEISGFYNGRMAFGQATVNPHWSVSMAIQKKVWDDKLTLRLYANDLFQTNRQDLDLDLSGNIGKASTKQFNDYRCIGISVSINLKQGKQSKKSSRDTSIDQSKRINL</sequence>
<dbReference type="SUPFAM" id="SSF56935">
    <property type="entry name" value="Porins"/>
    <property type="match status" value="1"/>
</dbReference>
<keyword evidence="5" id="KW-0732">Signal</keyword>
<name>A0A0F5JD56_9BACT</name>
<dbReference type="InterPro" id="IPR041700">
    <property type="entry name" value="OMP_b-brl_3"/>
</dbReference>
<dbReference type="STRING" id="1203610.HMPREF1536_03166"/>
<proteinExistence type="predicted"/>
<organism evidence="7 8">
    <name type="scientific">Parabacteroides gordonii MS-1 = DSM 23371</name>
    <dbReference type="NCBI Taxonomy" id="1203610"/>
    <lineage>
        <taxon>Bacteria</taxon>
        <taxon>Pseudomonadati</taxon>
        <taxon>Bacteroidota</taxon>
        <taxon>Bacteroidia</taxon>
        <taxon>Bacteroidales</taxon>
        <taxon>Tannerellaceae</taxon>
        <taxon>Parabacteroides</taxon>
    </lineage>
</organism>
<evidence type="ECO:0000313" key="8">
    <source>
        <dbReference type="Proteomes" id="UP000033035"/>
    </source>
</evidence>
<dbReference type="Gene3D" id="2.40.170.20">
    <property type="entry name" value="TonB-dependent receptor, beta-barrel domain"/>
    <property type="match status" value="1"/>
</dbReference>
<keyword evidence="2" id="KW-0472">Membrane</keyword>
<dbReference type="Pfam" id="PF14905">
    <property type="entry name" value="OMP_b-brl_3"/>
    <property type="match status" value="1"/>
</dbReference>
<dbReference type="RefSeq" id="WP_028726153.1">
    <property type="nucleotide sequence ID" value="NZ_AUAE01000008.1"/>
</dbReference>
<evidence type="ECO:0000256" key="2">
    <source>
        <dbReference type="ARBA" id="ARBA00023136"/>
    </source>
</evidence>
<dbReference type="InterPro" id="IPR008969">
    <property type="entry name" value="CarboxyPept-like_regulatory"/>
</dbReference>
<dbReference type="Pfam" id="PF13715">
    <property type="entry name" value="CarbopepD_reg_2"/>
    <property type="match status" value="1"/>
</dbReference>
<evidence type="ECO:0000256" key="1">
    <source>
        <dbReference type="ARBA" id="ARBA00004442"/>
    </source>
</evidence>
<dbReference type="HOGENOM" id="CLU_017617_1_0_10"/>
<protein>
    <recommendedName>
        <fullName evidence="6">Outer membrane protein beta-barrel domain-containing protein</fullName>
    </recommendedName>
</protein>
<dbReference type="InterPro" id="IPR037066">
    <property type="entry name" value="Plug_dom_sf"/>
</dbReference>
<accession>A0A0F5JD56</accession>
<feature type="compositionally biased region" description="Basic and acidic residues" evidence="4">
    <location>
        <begin position="802"/>
        <end position="816"/>
    </location>
</feature>
<evidence type="ECO:0000256" key="5">
    <source>
        <dbReference type="SAM" id="SignalP"/>
    </source>
</evidence>
<feature type="region of interest" description="Disordered" evidence="4">
    <location>
        <begin position="796"/>
        <end position="816"/>
    </location>
</feature>
<feature type="domain" description="Outer membrane protein beta-barrel" evidence="6">
    <location>
        <begin position="384"/>
        <end position="789"/>
    </location>
</feature>